<dbReference type="OrthoDB" id="8781117at2"/>
<dbReference type="InterPro" id="IPR018114">
    <property type="entry name" value="TRYPSIN_HIS"/>
</dbReference>
<dbReference type="PRINTS" id="PR00861">
    <property type="entry name" value="ALYTICPTASE"/>
</dbReference>
<dbReference type="RefSeq" id="WP_120757876.1">
    <property type="nucleotide sequence ID" value="NZ_JBIBGF010000011.1"/>
</dbReference>
<evidence type="ECO:0000256" key="3">
    <source>
        <dbReference type="ARBA" id="ARBA00022729"/>
    </source>
</evidence>
<dbReference type="PIRSF" id="PIRSF001134">
    <property type="entry name" value="Streptogrisin"/>
    <property type="match status" value="1"/>
</dbReference>
<dbReference type="Pfam" id="PF02983">
    <property type="entry name" value="Pro_Al_protease"/>
    <property type="match status" value="1"/>
</dbReference>
<organism evidence="13 14">
    <name type="scientific">Streptomyces klenkii</name>
    <dbReference type="NCBI Taxonomy" id="1420899"/>
    <lineage>
        <taxon>Bacteria</taxon>
        <taxon>Bacillati</taxon>
        <taxon>Actinomycetota</taxon>
        <taxon>Actinomycetes</taxon>
        <taxon>Kitasatosporales</taxon>
        <taxon>Streptomycetaceae</taxon>
        <taxon>Streptomyces</taxon>
    </lineage>
</organism>
<dbReference type="InterPro" id="IPR004236">
    <property type="entry name" value="Pept_S1_alpha_lytic"/>
</dbReference>
<evidence type="ECO:0000259" key="12">
    <source>
        <dbReference type="Pfam" id="PF02983"/>
    </source>
</evidence>
<protein>
    <submittedName>
        <fullName evidence="13">S1 family peptidase</fullName>
    </submittedName>
</protein>
<comment type="similarity">
    <text evidence="1">Belongs to the peptidase S1 family.</text>
</comment>
<dbReference type="PROSITE" id="PS00135">
    <property type="entry name" value="TRYPSIN_SER"/>
    <property type="match status" value="1"/>
</dbReference>
<proteinExistence type="inferred from homology"/>
<dbReference type="InterPro" id="IPR009003">
    <property type="entry name" value="Peptidase_S1_PA"/>
</dbReference>
<evidence type="ECO:0000313" key="13">
    <source>
        <dbReference type="EMBL" id="RKN65643.1"/>
    </source>
</evidence>
<feature type="active site" description="Charge relay system" evidence="8">
    <location>
        <position position="209"/>
    </location>
</feature>
<dbReference type="GO" id="GO:0005576">
    <property type="term" value="C:extracellular region"/>
    <property type="evidence" value="ECO:0007669"/>
    <property type="project" value="InterPro"/>
</dbReference>
<feature type="disulfide bond" evidence="9">
    <location>
        <begin position="312"/>
        <end position="339"/>
    </location>
</feature>
<feature type="active site" description="Charge relay system" evidence="8">
    <location>
        <position position="318"/>
    </location>
</feature>
<keyword evidence="7 9" id="KW-1015">Disulfide bond</keyword>
<dbReference type="CDD" id="cd21112">
    <property type="entry name" value="alphaLP-like"/>
    <property type="match status" value="1"/>
</dbReference>
<comment type="caution">
    <text evidence="13">The sequence shown here is derived from an EMBL/GenBank/DDBJ whole genome shotgun (WGS) entry which is preliminary data.</text>
</comment>
<dbReference type="Pfam" id="PF00089">
    <property type="entry name" value="Trypsin"/>
    <property type="match status" value="1"/>
</dbReference>
<evidence type="ECO:0000256" key="9">
    <source>
        <dbReference type="PIRSR" id="PIRSR001134-2"/>
    </source>
</evidence>
<keyword evidence="2" id="KW-0645">Protease</keyword>
<feature type="signal peptide" evidence="10">
    <location>
        <begin position="1"/>
        <end position="21"/>
    </location>
</feature>
<keyword evidence="3 10" id="KW-0732">Signal</keyword>
<reference evidence="13 14" key="1">
    <citation type="journal article" date="2015" name="Antonie Van Leeuwenhoek">
        <title>Streptomyces klenkii sp. nov., isolated from deep marine sediment.</title>
        <authorList>
            <person name="Veyisoglu A."/>
            <person name="Sahin N."/>
        </authorList>
    </citation>
    <scope>NUCLEOTIDE SEQUENCE [LARGE SCALE GENOMIC DNA]</scope>
    <source>
        <strain evidence="13 14">KCTC 29202</strain>
    </source>
</reference>
<dbReference type="Proteomes" id="UP000270343">
    <property type="component" value="Unassembled WGS sequence"/>
</dbReference>
<name>A0A3B0AYV0_9ACTN</name>
<keyword evidence="6" id="KW-0865">Zymogen</keyword>
<dbReference type="GO" id="GO:0004252">
    <property type="term" value="F:serine-type endopeptidase activity"/>
    <property type="evidence" value="ECO:0007669"/>
    <property type="project" value="InterPro"/>
</dbReference>
<evidence type="ECO:0000256" key="2">
    <source>
        <dbReference type="ARBA" id="ARBA00022670"/>
    </source>
</evidence>
<evidence type="ECO:0000256" key="5">
    <source>
        <dbReference type="ARBA" id="ARBA00022825"/>
    </source>
</evidence>
<dbReference type="InterPro" id="IPR001316">
    <property type="entry name" value="Pept_S1A_streptogrisin"/>
</dbReference>
<keyword evidence="5" id="KW-0720">Serine protease</keyword>
<feature type="active site" description="Charge relay system" evidence="8">
    <location>
        <position position="238"/>
    </location>
</feature>
<feature type="domain" description="Peptidase S1A alpha-lytic prodomain" evidence="12">
    <location>
        <begin position="104"/>
        <end position="158"/>
    </location>
</feature>
<evidence type="ECO:0000259" key="11">
    <source>
        <dbReference type="Pfam" id="PF00089"/>
    </source>
</evidence>
<evidence type="ECO:0000256" key="8">
    <source>
        <dbReference type="PIRSR" id="PIRSR001134-1"/>
    </source>
</evidence>
<dbReference type="AlphaFoldDB" id="A0A3B0AYV0"/>
<sequence length="365" mass="36516">MKRRWIPARVALAAASAVALAAVTLSPQQADASPGSPAAPARAPSAASNASDASLARTLVAALGGAVAGSYYDSALGRLVVDVTDSDAAGLVRAAGAAPRVVEHSKAELDSAHATLDSRITTPGTAWAADPRLNKVVLTADPTVTAADLARIKDTARSLGSAVVVKRSATKLTRFIAGGDGIWGSQYRCSLGFNVKRPGKPDAFVTAGHCGKAEPDWRASNGGPVIARTEAATFPGRDYAIAAYPATGAVDHPSAVNPGLKPITGAGAATVGQAISRSGSSTGLKNGTVTALNATVNYKEGQVTGLIETSACAEAGDSGGPLFAGTTALGVLSGGSGSCTMPVPAPRTYYQPVQEILDAYGATIP</sequence>
<evidence type="ECO:0000256" key="10">
    <source>
        <dbReference type="SAM" id="SignalP"/>
    </source>
</evidence>
<dbReference type="GO" id="GO:0006508">
    <property type="term" value="P:proteolysis"/>
    <property type="evidence" value="ECO:0007669"/>
    <property type="project" value="UniProtKB-KW"/>
</dbReference>
<evidence type="ECO:0000256" key="1">
    <source>
        <dbReference type="ARBA" id="ARBA00007664"/>
    </source>
</evidence>
<keyword evidence="14" id="KW-1185">Reference proteome</keyword>
<accession>A0A3B0AYV0</accession>
<feature type="domain" description="Peptidase S1" evidence="11">
    <location>
        <begin position="202"/>
        <end position="358"/>
    </location>
</feature>
<dbReference type="EMBL" id="RBAM01000011">
    <property type="protein sequence ID" value="RKN65643.1"/>
    <property type="molecule type" value="Genomic_DNA"/>
</dbReference>
<feature type="disulfide bond" evidence="9">
    <location>
        <begin position="189"/>
        <end position="210"/>
    </location>
</feature>
<evidence type="ECO:0000313" key="14">
    <source>
        <dbReference type="Proteomes" id="UP000270343"/>
    </source>
</evidence>
<dbReference type="InterPro" id="IPR043504">
    <property type="entry name" value="Peptidase_S1_PA_chymotrypsin"/>
</dbReference>
<dbReference type="SUPFAM" id="SSF50494">
    <property type="entry name" value="Trypsin-like serine proteases"/>
    <property type="match status" value="1"/>
</dbReference>
<dbReference type="InterPro" id="IPR001254">
    <property type="entry name" value="Trypsin_dom"/>
</dbReference>
<feature type="chain" id="PRO_5038465828" evidence="10">
    <location>
        <begin position="22"/>
        <end position="365"/>
    </location>
</feature>
<evidence type="ECO:0000256" key="7">
    <source>
        <dbReference type="ARBA" id="ARBA00023157"/>
    </source>
</evidence>
<evidence type="ECO:0000256" key="4">
    <source>
        <dbReference type="ARBA" id="ARBA00022801"/>
    </source>
</evidence>
<gene>
    <name evidence="13" type="ORF">D7231_25560</name>
</gene>
<dbReference type="InterPro" id="IPR033116">
    <property type="entry name" value="TRYPSIN_SER"/>
</dbReference>
<evidence type="ECO:0000256" key="6">
    <source>
        <dbReference type="ARBA" id="ARBA00023145"/>
    </source>
</evidence>
<dbReference type="Gene3D" id="2.40.10.10">
    <property type="entry name" value="Trypsin-like serine proteases"/>
    <property type="match status" value="2"/>
</dbReference>
<keyword evidence="4" id="KW-0378">Hydrolase</keyword>
<dbReference type="PROSITE" id="PS00134">
    <property type="entry name" value="TRYPSIN_HIS"/>
    <property type="match status" value="1"/>
</dbReference>